<evidence type="ECO:0000256" key="1">
    <source>
        <dbReference type="SAM" id="Coils"/>
    </source>
</evidence>
<dbReference type="Proteomes" id="UP000887565">
    <property type="component" value="Unplaced"/>
</dbReference>
<dbReference type="AlphaFoldDB" id="A0A915KE77"/>
<accession>A0A915KE77</accession>
<keyword evidence="2" id="KW-1185">Reference proteome</keyword>
<keyword evidence="1" id="KW-0175">Coiled coil</keyword>
<proteinExistence type="predicted"/>
<name>A0A915KE77_ROMCU</name>
<evidence type="ECO:0000313" key="2">
    <source>
        <dbReference type="Proteomes" id="UP000887565"/>
    </source>
</evidence>
<dbReference type="WBParaSite" id="nRc.2.0.1.t36690-RA">
    <property type="protein sequence ID" value="nRc.2.0.1.t36690-RA"/>
    <property type="gene ID" value="nRc.2.0.1.g36690"/>
</dbReference>
<protein>
    <submittedName>
        <fullName evidence="3">Uncharacterized protein</fullName>
    </submittedName>
</protein>
<evidence type="ECO:0000313" key="3">
    <source>
        <dbReference type="WBParaSite" id="nRc.2.0.1.t36690-RA"/>
    </source>
</evidence>
<reference evidence="3" key="1">
    <citation type="submission" date="2022-11" db="UniProtKB">
        <authorList>
            <consortium name="WormBaseParasite"/>
        </authorList>
    </citation>
    <scope>IDENTIFICATION</scope>
</reference>
<sequence>MMATSRLKTLLEELLKDVKVSSSCYKAPLEEQSRQKLAEDAALVQKRKLSLVIKELEMKRKRVQEESSAKKMTWML</sequence>
<feature type="coiled-coil region" evidence="1">
    <location>
        <begin position="46"/>
        <end position="73"/>
    </location>
</feature>
<organism evidence="2 3">
    <name type="scientific">Romanomermis culicivorax</name>
    <name type="common">Nematode worm</name>
    <dbReference type="NCBI Taxonomy" id="13658"/>
    <lineage>
        <taxon>Eukaryota</taxon>
        <taxon>Metazoa</taxon>
        <taxon>Ecdysozoa</taxon>
        <taxon>Nematoda</taxon>
        <taxon>Enoplea</taxon>
        <taxon>Dorylaimia</taxon>
        <taxon>Mermithida</taxon>
        <taxon>Mermithoidea</taxon>
        <taxon>Mermithidae</taxon>
        <taxon>Romanomermis</taxon>
    </lineage>
</organism>